<dbReference type="Proteomes" id="UP001172911">
    <property type="component" value="Unassembled WGS sequence"/>
</dbReference>
<evidence type="ECO:0000313" key="2">
    <source>
        <dbReference type="EMBL" id="MDO7788781.1"/>
    </source>
</evidence>
<reference evidence="2" key="2">
    <citation type="submission" date="2023-03" db="EMBL/GenBank/DDBJ databases">
        <authorList>
            <person name="Zhang Z."/>
        </authorList>
    </citation>
    <scope>NUCLEOTIDE SEQUENCE</scope>
    <source>
        <strain evidence="2">DSA</strain>
    </source>
</reference>
<evidence type="ECO:0008006" key="4">
    <source>
        <dbReference type="Google" id="ProtNLM"/>
    </source>
</evidence>
<keyword evidence="1" id="KW-1133">Transmembrane helix</keyword>
<feature type="transmembrane region" description="Helical" evidence="1">
    <location>
        <begin position="100"/>
        <end position="117"/>
    </location>
</feature>
<feature type="transmembrane region" description="Helical" evidence="1">
    <location>
        <begin position="56"/>
        <end position="80"/>
    </location>
</feature>
<dbReference type="EMBL" id="JARPTC010000024">
    <property type="protein sequence ID" value="MDO7788781.1"/>
    <property type="molecule type" value="Genomic_DNA"/>
</dbReference>
<name>A0AAW7ZJ09_9FIRM</name>
<proteinExistence type="predicted"/>
<sequence length="140" mass="16258">MSIMLKVIQYLRDPHSNKIKKLKKEYQELDELSNIAVEIGDVAAYRSLQKEMRDVYFDYLTAIVVDALYNIVPHVLIIWLISIKFKTVTIPIIKYETSVFAAYMVGYLSFMLGRWMFNYIKPKLCAKTDIVGLAGLQKIK</sequence>
<gene>
    <name evidence="2" type="ORF">P6N53_16260</name>
</gene>
<evidence type="ECO:0000313" key="3">
    <source>
        <dbReference type="Proteomes" id="UP001172911"/>
    </source>
</evidence>
<keyword evidence="1" id="KW-0812">Transmembrane</keyword>
<dbReference type="RefSeq" id="WP_304545020.1">
    <property type="nucleotide sequence ID" value="NZ_JARPTC010000024.1"/>
</dbReference>
<keyword evidence="1" id="KW-0472">Membrane</keyword>
<dbReference type="AlphaFoldDB" id="A0AAW7ZJ09"/>
<keyword evidence="3" id="KW-1185">Reference proteome</keyword>
<accession>A0AAW7ZJ09</accession>
<organism evidence="2 3">
    <name type="scientific">Desulforamulus aquiferis</name>
    <dbReference type="NCBI Taxonomy" id="1397668"/>
    <lineage>
        <taxon>Bacteria</taxon>
        <taxon>Bacillati</taxon>
        <taxon>Bacillota</taxon>
        <taxon>Clostridia</taxon>
        <taxon>Eubacteriales</taxon>
        <taxon>Peptococcaceae</taxon>
        <taxon>Desulforamulus</taxon>
    </lineage>
</organism>
<protein>
    <recommendedName>
        <fullName evidence="4">ABC transmembrane type-1 domain-containing protein</fullName>
    </recommendedName>
</protein>
<evidence type="ECO:0000256" key="1">
    <source>
        <dbReference type="SAM" id="Phobius"/>
    </source>
</evidence>
<reference evidence="2" key="1">
    <citation type="journal article" date="2023" name="J. Hazard. Mater.">
        <title>Anaerobic biodegradation of pyrene and benzo[a]pyrene by a new sulfate-reducing Desulforamulus aquiferis strain DSA.</title>
        <authorList>
            <person name="Zhang Z."/>
            <person name="Sun J."/>
            <person name="Gong X."/>
            <person name="Wang C."/>
            <person name="Wang H."/>
        </authorList>
    </citation>
    <scope>NUCLEOTIDE SEQUENCE</scope>
    <source>
        <strain evidence="2">DSA</strain>
    </source>
</reference>
<comment type="caution">
    <text evidence="2">The sequence shown here is derived from an EMBL/GenBank/DDBJ whole genome shotgun (WGS) entry which is preliminary data.</text>
</comment>